<reference evidence="2" key="1">
    <citation type="journal article" date="2016" name="Nat. Biotechnol.">
        <title>Sequencing wild and cultivated cassava and related species reveals extensive interspecific hybridization and genetic diversity.</title>
        <authorList>
            <person name="Bredeson J.V."/>
            <person name="Lyons J.B."/>
            <person name="Prochnik S.E."/>
            <person name="Wu G.A."/>
            <person name="Ha C.M."/>
            <person name="Edsinger-Gonzales E."/>
            <person name="Grimwood J."/>
            <person name="Schmutz J."/>
            <person name="Rabbi I.Y."/>
            <person name="Egesi C."/>
            <person name="Nauluvula P."/>
            <person name="Lebot V."/>
            <person name="Ndunguru J."/>
            <person name="Mkamilo G."/>
            <person name="Bart R.S."/>
            <person name="Setter T.L."/>
            <person name="Gleadow R.M."/>
            <person name="Kulakow P."/>
            <person name="Ferguson M.E."/>
            <person name="Rounsley S."/>
            <person name="Rokhsar D.S."/>
        </authorList>
    </citation>
    <scope>NUCLEOTIDE SEQUENCE [LARGE SCALE GENOMIC DNA]</scope>
    <source>
        <strain evidence="2">cv. AM560-2</strain>
    </source>
</reference>
<sequence>MRRWRRRQLLLRVLFEAGNCLLDIRVGLVSDFPEHLMRARSPDGLTSW</sequence>
<comment type="caution">
    <text evidence="1">The sequence shown here is derived from an EMBL/GenBank/DDBJ whole genome shotgun (WGS) entry which is preliminary data.</text>
</comment>
<dbReference type="Proteomes" id="UP000091857">
    <property type="component" value="Chromosome 17"/>
</dbReference>
<evidence type="ECO:0000313" key="2">
    <source>
        <dbReference type="Proteomes" id="UP000091857"/>
    </source>
</evidence>
<organism evidence="1 2">
    <name type="scientific">Manihot esculenta</name>
    <name type="common">Cassava</name>
    <name type="synonym">Jatropha manihot</name>
    <dbReference type="NCBI Taxonomy" id="3983"/>
    <lineage>
        <taxon>Eukaryota</taxon>
        <taxon>Viridiplantae</taxon>
        <taxon>Streptophyta</taxon>
        <taxon>Embryophyta</taxon>
        <taxon>Tracheophyta</taxon>
        <taxon>Spermatophyta</taxon>
        <taxon>Magnoliopsida</taxon>
        <taxon>eudicotyledons</taxon>
        <taxon>Gunneridae</taxon>
        <taxon>Pentapetalae</taxon>
        <taxon>rosids</taxon>
        <taxon>fabids</taxon>
        <taxon>Malpighiales</taxon>
        <taxon>Euphorbiaceae</taxon>
        <taxon>Crotonoideae</taxon>
        <taxon>Manihoteae</taxon>
        <taxon>Manihot</taxon>
    </lineage>
</organism>
<gene>
    <name evidence="1" type="ORF">MANES_17G095550v8</name>
</gene>
<evidence type="ECO:0000313" key="1">
    <source>
        <dbReference type="EMBL" id="KAG8634865.1"/>
    </source>
</evidence>
<proteinExistence type="predicted"/>
<protein>
    <submittedName>
        <fullName evidence="1">Uncharacterized protein</fullName>
    </submittedName>
</protein>
<name>A0ACB7G545_MANES</name>
<dbReference type="EMBL" id="CM004403">
    <property type="protein sequence ID" value="KAG8634865.1"/>
    <property type="molecule type" value="Genomic_DNA"/>
</dbReference>
<accession>A0ACB7G545</accession>
<keyword evidence="2" id="KW-1185">Reference proteome</keyword>